<dbReference type="GO" id="GO:0006310">
    <property type="term" value="P:DNA recombination"/>
    <property type="evidence" value="ECO:0007669"/>
    <property type="project" value="InterPro"/>
</dbReference>
<name>A0A0F9V9N3_9ZZZZ</name>
<evidence type="ECO:0000256" key="1">
    <source>
        <dbReference type="SAM" id="MobiDB-lite"/>
    </source>
</evidence>
<dbReference type="InterPro" id="IPR013762">
    <property type="entry name" value="Integrase-like_cat_sf"/>
</dbReference>
<evidence type="ECO:0000313" key="2">
    <source>
        <dbReference type="EMBL" id="KKO01851.1"/>
    </source>
</evidence>
<sequence>MNDAVNNDVREINETYINDFNRIAKSVSVRCEITGEHPSPGEMETQIALRASIMKIASLRRELTSIRAVVTYFLEEEIWPEGIEDRDWIMTADMEIVGQLHSGLVRTAKEFVTLGHDVSHKLVERAMQMNFPGSEEDAARALSGMSPERSRRKARDKKYMQPITDRDFMELELQLSDHPHQNALKTLRMKRTDSKALLRIFMRSIRLTGMRPIEVFTCRILVGDENAEYTPEMIEEIKRAPYRMALKGILMPIDALDPQPWGSMAAMVRNATNITGVPPILMIEAAKTTNANPDLLRPFRAQILTGIEDDDLEVLCLAAHLHHFKMDKKKYSNLITTMTRNLTASAELALPQRKDTLNLYSFRHDFATRARRMLQVWEVAALMGHTARASTYAYGKRNTRKKSGSGGGWMPLNDCEFAEAIREKWGAAPEGAPDVDARQELAAALGLDLPDLTPFPKID</sequence>
<dbReference type="EMBL" id="LAZR01000033">
    <property type="protein sequence ID" value="KKO01851.1"/>
    <property type="molecule type" value="Genomic_DNA"/>
</dbReference>
<proteinExistence type="predicted"/>
<dbReference type="Gene3D" id="1.10.443.10">
    <property type="entry name" value="Intergrase catalytic core"/>
    <property type="match status" value="1"/>
</dbReference>
<protein>
    <submittedName>
        <fullName evidence="2">Uncharacterized protein</fullName>
    </submittedName>
</protein>
<organism evidence="2">
    <name type="scientific">marine sediment metagenome</name>
    <dbReference type="NCBI Taxonomy" id="412755"/>
    <lineage>
        <taxon>unclassified sequences</taxon>
        <taxon>metagenomes</taxon>
        <taxon>ecological metagenomes</taxon>
    </lineage>
</organism>
<feature type="region of interest" description="Disordered" evidence="1">
    <location>
        <begin position="138"/>
        <end position="157"/>
    </location>
</feature>
<dbReference type="GO" id="GO:0015074">
    <property type="term" value="P:DNA integration"/>
    <property type="evidence" value="ECO:0007669"/>
    <property type="project" value="InterPro"/>
</dbReference>
<gene>
    <name evidence="2" type="ORF">LCGC14_0112060</name>
</gene>
<reference evidence="2" key="1">
    <citation type="journal article" date="2015" name="Nature">
        <title>Complex archaea that bridge the gap between prokaryotes and eukaryotes.</title>
        <authorList>
            <person name="Spang A."/>
            <person name="Saw J.H."/>
            <person name="Jorgensen S.L."/>
            <person name="Zaremba-Niedzwiedzka K."/>
            <person name="Martijn J."/>
            <person name="Lind A.E."/>
            <person name="van Eijk R."/>
            <person name="Schleper C."/>
            <person name="Guy L."/>
            <person name="Ettema T.J."/>
        </authorList>
    </citation>
    <scope>NUCLEOTIDE SEQUENCE</scope>
</reference>
<comment type="caution">
    <text evidence="2">The sequence shown here is derived from an EMBL/GenBank/DDBJ whole genome shotgun (WGS) entry which is preliminary data.</text>
</comment>
<dbReference type="AlphaFoldDB" id="A0A0F9V9N3"/>
<dbReference type="GO" id="GO:0003677">
    <property type="term" value="F:DNA binding"/>
    <property type="evidence" value="ECO:0007669"/>
    <property type="project" value="InterPro"/>
</dbReference>
<accession>A0A0F9V9N3</accession>